<dbReference type="Proteomes" id="UP001606099">
    <property type="component" value="Unassembled WGS sequence"/>
</dbReference>
<evidence type="ECO:0000256" key="1">
    <source>
        <dbReference type="ARBA" id="ARBA00022450"/>
    </source>
</evidence>
<evidence type="ECO:0000256" key="3">
    <source>
        <dbReference type="HAMAP-Rule" id="MF_01217"/>
    </source>
</evidence>
<evidence type="ECO:0000256" key="2">
    <source>
        <dbReference type="ARBA" id="ARBA00022553"/>
    </source>
</evidence>
<comment type="caution">
    <text evidence="5">The sequence shown here is derived from an EMBL/GenBank/DDBJ whole genome shotgun (WGS) entry which is preliminary data.</text>
</comment>
<name>A0ABW7FQY4_9BURK</name>
<dbReference type="HAMAP" id="MF_01217">
    <property type="entry name" value="Acyl_carrier"/>
    <property type="match status" value="1"/>
</dbReference>
<keyword evidence="1 3" id="KW-0596">Phosphopantetheine</keyword>
<accession>A0ABW7FQY4</accession>
<feature type="domain" description="Carrier" evidence="4">
    <location>
        <begin position="4"/>
        <end position="79"/>
    </location>
</feature>
<dbReference type="InterPro" id="IPR036736">
    <property type="entry name" value="ACP-like_sf"/>
</dbReference>
<keyword evidence="3" id="KW-0963">Cytoplasm</keyword>
<dbReference type="SUPFAM" id="SSF47336">
    <property type="entry name" value="ACP-like"/>
    <property type="match status" value="1"/>
</dbReference>
<dbReference type="Gene3D" id="1.10.1200.10">
    <property type="entry name" value="ACP-like"/>
    <property type="match status" value="1"/>
</dbReference>
<organism evidence="5 6">
    <name type="scientific">Roseateles rivi</name>
    <dbReference type="NCBI Taxonomy" id="3299028"/>
    <lineage>
        <taxon>Bacteria</taxon>
        <taxon>Pseudomonadati</taxon>
        <taxon>Pseudomonadota</taxon>
        <taxon>Betaproteobacteria</taxon>
        <taxon>Burkholderiales</taxon>
        <taxon>Sphaerotilaceae</taxon>
        <taxon>Roseateles</taxon>
    </lineage>
</organism>
<proteinExistence type="inferred from homology"/>
<comment type="PTM">
    <text evidence="3">4'-phosphopantetheine is transferred from CoA to a specific serine of apo-ACP by AcpS. This modification is essential for activity because fatty acids are bound in thioester linkage to the sulfhydryl of the prosthetic group.</text>
</comment>
<keyword evidence="6" id="KW-1185">Reference proteome</keyword>
<keyword evidence="3" id="KW-0443">Lipid metabolism</keyword>
<dbReference type="InterPro" id="IPR003231">
    <property type="entry name" value="ACP"/>
</dbReference>
<protein>
    <recommendedName>
        <fullName evidence="3">Acyl carrier protein</fullName>
        <shortName evidence="3">ACP</shortName>
    </recommendedName>
</protein>
<dbReference type="Pfam" id="PF00550">
    <property type="entry name" value="PP-binding"/>
    <property type="match status" value="1"/>
</dbReference>
<feature type="modified residue" description="O-(pantetheine 4'-phosphoryl)serine" evidence="3">
    <location>
        <position position="39"/>
    </location>
</feature>
<dbReference type="InterPro" id="IPR009081">
    <property type="entry name" value="PP-bd_ACP"/>
</dbReference>
<dbReference type="NCBIfam" id="NF003757">
    <property type="entry name" value="PRK05350.1"/>
    <property type="match status" value="1"/>
</dbReference>
<dbReference type="PROSITE" id="PS50075">
    <property type="entry name" value="CARRIER"/>
    <property type="match status" value="1"/>
</dbReference>
<evidence type="ECO:0000313" key="6">
    <source>
        <dbReference type="Proteomes" id="UP001606099"/>
    </source>
</evidence>
<dbReference type="RefSeq" id="WP_394457794.1">
    <property type="nucleotide sequence ID" value="NZ_JBIGHZ010000001.1"/>
</dbReference>
<sequence>MTNDEIFQKLQQILVETFDIDPQRIKPEARLYEDLDIDSIDAVDLIVKLKPVVGKRLQPEAFKAVRTLQDVADALQGLMAKANTGD</sequence>
<evidence type="ECO:0000259" key="4">
    <source>
        <dbReference type="PROSITE" id="PS50075"/>
    </source>
</evidence>
<comment type="function">
    <text evidence="3">Carrier of the growing fatty acid chain in fatty acid biosynthesis.</text>
</comment>
<comment type="similarity">
    <text evidence="3">Belongs to the acyl carrier protein (ACP) family.</text>
</comment>
<reference evidence="5 6" key="1">
    <citation type="submission" date="2024-08" db="EMBL/GenBank/DDBJ databases">
        <authorList>
            <person name="Lu H."/>
        </authorList>
    </citation>
    <scope>NUCLEOTIDE SEQUENCE [LARGE SCALE GENOMIC DNA]</scope>
    <source>
        <strain evidence="5 6">BYS180W</strain>
    </source>
</reference>
<gene>
    <name evidence="3" type="primary">acpP</name>
    <name evidence="5" type="ORF">ACG0Z6_00490</name>
</gene>
<keyword evidence="3" id="KW-0444">Lipid biosynthesis</keyword>
<keyword evidence="3" id="KW-0276">Fatty acid metabolism</keyword>
<comment type="subcellular location">
    <subcellularLocation>
        <location evidence="3">Cytoplasm</location>
    </subcellularLocation>
</comment>
<keyword evidence="3" id="KW-0275">Fatty acid biosynthesis</keyword>
<evidence type="ECO:0000313" key="5">
    <source>
        <dbReference type="EMBL" id="MFG6446711.1"/>
    </source>
</evidence>
<dbReference type="EMBL" id="JBIGHZ010000001">
    <property type="protein sequence ID" value="MFG6446711.1"/>
    <property type="molecule type" value="Genomic_DNA"/>
</dbReference>
<comment type="pathway">
    <text evidence="3">Lipid metabolism; fatty acid biosynthesis.</text>
</comment>
<keyword evidence="2 3" id="KW-0597">Phosphoprotein</keyword>